<evidence type="ECO:0000256" key="4">
    <source>
        <dbReference type="ARBA" id="ARBA00022840"/>
    </source>
</evidence>
<reference evidence="7" key="1">
    <citation type="journal article" date="2014" name="Stand. Genomic Sci.">
        <title>Genome sequence of the exopolysaccharide-producing Salipiger mucosus type strain (DSM 16094(T)), a moderately halophilic member of the Roseobacter clade.</title>
        <authorList>
            <person name="Riedel T."/>
            <person name="Spring S."/>
            <person name="Fiebig A."/>
            <person name="Petersen J."/>
            <person name="Kyrpides N.C."/>
            <person name="Goker M."/>
            <person name="Klenk H.P."/>
        </authorList>
    </citation>
    <scope>NUCLEOTIDE SEQUENCE [LARGE SCALE GENOMIC DNA]</scope>
    <source>
        <strain evidence="7">DSM 16094</strain>
    </source>
</reference>
<dbReference type="EC" id="3.6.3.14" evidence="6"/>
<evidence type="ECO:0000256" key="5">
    <source>
        <dbReference type="ARBA" id="ARBA00023065"/>
    </source>
</evidence>
<gene>
    <name evidence="6" type="ORF">Salmuc_00551</name>
</gene>
<comment type="similarity">
    <text evidence="1">Belongs to the ATPase alpha/beta chains family.</text>
</comment>
<dbReference type="STRING" id="1123237.Salmuc_00551"/>
<dbReference type="Proteomes" id="UP000015347">
    <property type="component" value="Unassembled WGS sequence"/>
</dbReference>
<evidence type="ECO:0000256" key="2">
    <source>
        <dbReference type="ARBA" id="ARBA00022448"/>
    </source>
</evidence>
<keyword evidence="5" id="KW-0406">Ion transport</keyword>
<dbReference type="SUPFAM" id="SSF47917">
    <property type="entry name" value="C-terminal domain of alpha and beta subunits of F1 ATP synthase"/>
    <property type="match status" value="1"/>
</dbReference>
<dbReference type="Gene3D" id="1.10.1140.10">
    <property type="entry name" value="Bovine Mitochondrial F1-atpase, Atp Synthase Beta Chain, Chain D, domain 3"/>
    <property type="match status" value="1"/>
</dbReference>
<protein>
    <submittedName>
        <fullName evidence="6">ATP synthase beta chain</fullName>
        <ecNumber evidence="6">3.6.3.14</ecNumber>
    </submittedName>
</protein>
<evidence type="ECO:0000256" key="1">
    <source>
        <dbReference type="ARBA" id="ARBA00008936"/>
    </source>
</evidence>
<dbReference type="EMBL" id="APVH01000011">
    <property type="protein sequence ID" value="EPX84954.1"/>
    <property type="molecule type" value="Genomic_DNA"/>
</dbReference>
<accession>S9SF95</accession>
<dbReference type="eggNOG" id="COG0055">
    <property type="taxonomic scope" value="Bacteria"/>
</dbReference>
<keyword evidence="2" id="KW-0813">Transport</keyword>
<dbReference type="InterPro" id="IPR024034">
    <property type="entry name" value="ATPase_F1/V1_b/a_C"/>
</dbReference>
<dbReference type="AlphaFoldDB" id="S9SF95"/>
<sequence>MGRARRLIRFLTQPFAVTAQFTGREGASVSIEDTLKGCEAILGGETDDWEESALYMVGTLEQARKRQREGAPG</sequence>
<dbReference type="HOGENOM" id="CLU_180469_0_0_5"/>
<comment type="caution">
    <text evidence="6">The sequence shown here is derived from an EMBL/GenBank/DDBJ whole genome shotgun (WGS) entry which is preliminary data.</text>
</comment>
<organism evidence="6 7">
    <name type="scientific">Salipiger mucosus DSM 16094</name>
    <dbReference type="NCBI Taxonomy" id="1123237"/>
    <lineage>
        <taxon>Bacteria</taxon>
        <taxon>Pseudomonadati</taxon>
        <taxon>Pseudomonadota</taxon>
        <taxon>Alphaproteobacteria</taxon>
        <taxon>Rhodobacterales</taxon>
        <taxon>Roseobacteraceae</taxon>
        <taxon>Salipiger</taxon>
    </lineage>
</organism>
<keyword evidence="6" id="KW-0378">Hydrolase</keyword>
<dbReference type="GO" id="GO:0006811">
    <property type="term" value="P:monoatomic ion transport"/>
    <property type="evidence" value="ECO:0007669"/>
    <property type="project" value="UniProtKB-KW"/>
</dbReference>
<evidence type="ECO:0000313" key="7">
    <source>
        <dbReference type="Proteomes" id="UP000015347"/>
    </source>
</evidence>
<keyword evidence="7" id="KW-1185">Reference proteome</keyword>
<keyword evidence="4" id="KW-0067">ATP-binding</keyword>
<evidence type="ECO:0000256" key="3">
    <source>
        <dbReference type="ARBA" id="ARBA00022741"/>
    </source>
</evidence>
<name>S9SF95_9RHOB</name>
<evidence type="ECO:0000313" key="6">
    <source>
        <dbReference type="EMBL" id="EPX84954.1"/>
    </source>
</evidence>
<proteinExistence type="inferred from homology"/>
<keyword evidence="3" id="KW-0547">Nucleotide-binding</keyword>
<dbReference type="GO" id="GO:0016787">
    <property type="term" value="F:hydrolase activity"/>
    <property type="evidence" value="ECO:0007669"/>
    <property type="project" value="UniProtKB-KW"/>
</dbReference>